<evidence type="ECO:0000256" key="1">
    <source>
        <dbReference type="SAM" id="MobiDB-lite"/>
    </source>
</evidence>
<dbReference type="RefSeq" id="WP_189225990.1">
    <property type="nucleotide sequence ID" value="NZ_BMRG01000013.1"/>
</dbReference>
<organism evidence="2 3">
    <name type="scientific">Saccharothrix coeruleofusca</name>
    <dbReference type="NCBI Taxonomy" id="33919"/>
    <lineage>
        <taxon>Bacteria</taxon>
        <taxon>Bacillati</taxon>
        <taxon>Actinomycetota</taxon>
        <taxon>Actinomycetes</taxon>
        <taxon>Pseudonocardiales</taxon>
        <taxon>Pseudonocardiaceae</taxon>
        <taxon>Saccharothrix</taxon>
    </lineage>
</organism>
<sequence>MTEPTHDPDQNLTRVLTRLAQDTAPRLFAIATYDTDTENDTIAAWGLAFPEHAYAVSTDSAFQIHTDTPQGALRHFDDGDTAPRLVWLPDNTATPTR</sequence>
<dbReference type="AlphaFoldDB" id="A0A918ARB9"/>
<feature type="region of interest" description="Disordered" evidence="1">
    <location>
        <begin position="74"/>
        <end position="97"/>
    </location>
</feature>
<accession>A0A918ARB9</accession>
<keyword evidence="3" id="KW-1185">Reference proteome</keyword>
<dbReference type="EMBL" id="BMRG01000013">
    <property type="protein sequence ID" value="GGP72729.1"/>
    <property type="molecule type" value="Genomic_DNA"/>
</dbReference>
<dbReference type="Proteomes" id="UP000639606">
    <property type="component" value="Unassembled WGS sequence"/>
</dbReference>
<proteinExistence type="predicted"/>
<reference evidence="2" key="1">
    <citation type="journal article" date="2014" name="Int. J. Syst. Evol. Microbiol.">
        <title>Complete genome sequence of Corynebacterium casei LMG S-19264T (=DSM 44701T), isolated from a smear-ripened cheese.</title>
        <authorList>
            <consortium name="US DOE Joint Genome Institute (JGI-PGF)"/>
            <person name="Walter F."/>
            <person name="Albersmeier A."/>
            <person name="Kalinowski J."/>
            <person name="Ruckert C."/>
        </authorList>
    </citation>
    <scope>NUCLEOTIDE SEQUENCE</scope>
    <source>
        <strain evidence="2">JCM 3313</strain>
    </source>
</reference>
<protein>
    <submittedName>
        <fullName evidence="2">Uncharacterized protein</fullName>
    </submittedName>
</protein>
<reference evidence="2" key="2">
    <citation type="submission" date="2020-09" db="EMBL/GenBank/DDBJ databases">
        <authorList>
            <person name="Sun Q."/>
            <person name="Ohkuma M."/>
        </authorList>
    </citation>
    <scope>NUCLEOTIDE SEQUENCE</scope>
    <source>
        <strain evidence="2">JCM 3313</strain>
    </source>
</reference>
<evidence type="ECO:0000313" key="3">
    <source>
        <dbReference type="Proteomes" id="UP000639606"/>
    </source>
</evidence>
<gene>
    <name evidence="2" type="ORF">GCM10010185_52610</name>
</gene>
<evidence type="ECO:0000313" key="2">
    <source>
        <dbReference type="EMBL" id="GGP72729.1"/>
    </source>
</evidence>
<name>A0A918ARB9_9PSEU</name>
<comment type="caution">
    <text evidence="2">The sequence shown here is derived from an EMBL/GenBank/DDBJ whole genome shotgun (WGS) entry which is preliminary data.</text>
</comment>